<reference evidence="1" key="1">
    <citation type="submission" date="2019-01" db="EMBL/GenBank/DDBJ databases">
        <title>Draft genome sequences of three monokaryotic isolates of the white-rot basidiomycete fungus Dichomitus squalens.</title>
        <authorList>
            <consortium name="DOE Joint Genome Institute"/>
            <person name="Lopez S.C."/>
            <person name="Andreopoulos B."/>
            <person name="Pangilinan J."/>
            <person name="Lipzen A."/>
            <person name="Riley R."/>
            <person name="Ahrendt S."/>
            <person name="Ng V."/>
            <person name="Barry K."/>
            <person name="Daum C."/>
            <person name="Grigoriev I.V."/>
            <person name="Hilden K.S."/>
            <person name="Makela M.R."/>
            <person name="de Vries R.P."/>
        </authorList>
    </citation>
    <scope>NUCLEOTIDE SEQUENCE [LARGE SCALE GENOMIC DNA]</scope>
    <source>
        <strain evidence="1">OM18370.1</strain>
    </source>
</reference>
<accession>A0A4Q9MM45</accession>
<evidence type="ECO:0000313" key="1">
    <source>
        <dbReference type="EMBL" id="TBU27392.1"/>
    </source>
</evidence>
<dbReference type="Proteomes" id="UP000292957">
    <property type="component" value="Unassembled WGS sequence"/>
</dbReference>
<organism evidence="1">
    <name type="scientific">Dichomitus squalens</name>
    <dbReference type="NCBI Taxonomy" id="114155"/>
    <lineage>
        <taxon>Eukaryota</taxon>
        <taxon>Fungi</taxon>
        <taxon>Dikarya</taxon>
        <taxon>Basidiomycota</taxon>
        <taxon>Agaricomycotina</taxon>
        <taxon>Agaricomycetes</taxon>
        <taxon>Polyporales</taxon>
        <taxon>Polyporaceae</taxon>
        <taxon>Dichomitus</taxon>
    </lineage>
</organism>
<sequence>MRSMYHIVGLVLSGSLSLPPRAFWLWLLSLRPPTAPLPFSSTSPLPSSRCLARSAPDGPARFCHRSPALVPPLCCRALHCACSPRADGVRYAHE</sequence>
<dbReference type="EMBL" id="ML143433">
    <property type="protein sequence ID" value="TBU27392.1"/>
    <property type="molecule type" value="Genomic_DNA"/>
</dbReference>
<protein>
    <submittedName>
        <fullName evidence="1">Uncharacterized protein</fullName>
    </submittedName>
</protein>
<proteinExistence type="predicted"/>
<name>A0A4Q9MM45_9APHY</name>
<gene>
    <name evidence="1" type="ORF">BD311DRAFT_384127</name>
</gene>
<dbReference type="AlphaFoldDB" id="A0A4Q9MM45"/>